<keyword evidence="1" id="KW-0472">Membrane</keyword>
<proteinExistence type="predicted"/>
<protein>
    <submittedName>
        <fullName evidence="2">Uncharacterized protein</fullName>
    </submittedName>
</protein>
<reference evidence="2 3" key="1">
    <citation type="submission" date="2016-04" db="EMBL/GenBank/DDBJ databases">
        <title>Genome analyses suggest a sexual origin of heterokaryosis in a supposedly ancient asexual fungus.</title>
        <authorList>
            <person name="Ropars J."/>
            <person name="Sedzielewska K."/>
            <person name="Noel J."/>
            <person name="Charron P."/>
            <person name="Farinelli L."/>
            <person name="Marton T."/>
            <person name="Kruger M."/>
            <person name="Pelin A."/>
            <person name="Brachmann A."/>
            <person name="Corradi N."/>
        </authorList>
    </citation>
    <scope>NUCLEOTIDE SEQUENCE [LARGE SCALE GENOMIC DNA]</scope>
    <source>
        <strain evidence="2 3">C2</strain>
    </source>
</reference>
<gene>
    <name evidence="2" type="ORF">RhiirC2_480199</name>
</gene>
<feature type="transmembrane region" description="Helical" evidence="1">
    <location>
        <begin position="15"/>
        <end position="36"/>
    </location>
</feature>
<evidence type="ECO:0000313" key="3">
    <source>
        <dbReference type="Proteomes" id="UP000233469"/>
    </source>
</evidence>
<accession>A0A2N1N803</accession>
<comment type="caution">
    <text evidence="2">The sequence shown here is derived from an EMBL/GenBank/DDBJ whole genome shotgun (WGS) entry which is preliminary data.</text>
</comment>
<sequence>MSYNRRFLAILGKKLLILSYVGTILYLKKIIVFYYVKQLYKFPLGETIFGNRPSRSSIYYL</sequence>
<evidence type="ECO:0000256" key="1">
    <source>
        <dbReference type="SAM" id="Phobius"/>
    </source>
</evidence>
<dbReference type="EMBL" id="LLXL01000660">
    <property type="protein sequence ID" value="PKK70055.1"/>
    <property type="molecule type" value="Genomic_DNA"/>
</dbReference>
<dbReference type="Proteomes" id="UP000233469">
    <property type="component" value="Unassembled WGS sequence"/>
</dbReference>
<keyword evidence="1" id="KW-1133">Transmembrane helix</keyword>
<reference evidence="2 3" key="2">
    <citation type="submission" date="2017-10" db="EMBL/GenBank/DDBJ databases">
        <title>Extensive intraspecific genome diversity in a model arbuscular mycorrhizal fungus.</title>
        <authorList>
            <person name="Chen E.C.H."/>
            <person name="Morin E."/>
            <person name="Baudet D."/>
            <person name="Noel J."/>
            <person name="Ndikumana S."/>
            <person name="Charron P."/>
            <person name="St-Onge C."/>
            <person name="Giorgi J."/>
            <person name="Grigoriev I.V."/>
            <person name="Roux C."/>
            <person name="Martin F.M."/>
            <person name="Corradi N."/>
        </authorList>
    </citation>
    <scope>NUCLEOTIDE SEQUENCE [LARGE SCALE GENOMIC DNA]</scope>
    <source>
        <strain evidence="2 3">C2</strain>
    </source>
</reference>
<name>A0A2N1N803_9GLOM</name>
<organism evidence="2 3">
    <name type="scientific">Rhizophagus irregularis</name>
    <dbReference type="NCBI Taxonomy" id="588596"/>
    <lineage>
        <taxon>Eukaryota</taxon>
        <taxon>Fungi</taxon>
        <taxon>Fungi incertae sedis</taxon>
        <taxon>Mucoromycota</taxon>
        <taxon>Glomeromycotina</taxon>
        <taxon>Glomeromycetes</taxon>
        <taxon>Glomerales</taxon>
        <taxon>Glomeraceae</taxon>
        <taxon>Rhizophagus</taxon>
    </lineage>
</organism>
<dbReference type="AlphaFoldDB" id="A0A2N1N803"/>
<evidence type="ECO:0000313" key="2">
    <source>
        <dbReference type="EMBL" id="PKK70055.1"/>
    </source>
</evidence>
<keyword evidence="1" id="KW-0812">Transmembrane</keyword>